<dbReference type="RefSeq" id="WP_025411935.1">
    <property type="nucleotide sequence ID" value="NZ_CP007128.1"/>
</dbReference>
<evidence type="ECO:0000256" key="1">
    <source>
        <dbReference type="SAM" id="SignalP"/>
    </source>
</evidence>
<dbReference type="GO" id="GO:0030435">
    <property type="term" value="P:sporulation resulting in formation of a cellular spore"/>
    <property type="evidence" value="ECO:0007669"/>
    <property type="project" value="InterPro"/>
</dbReference>
<keyword evidence="4" id="KW-1185">Reference proteome</keyword>
<dbReference type="AlphaFoldDB" id="W0RJF1"/>
<evidence type="ECO:0000313" key="4">
    <source>
        <dbReference type="Proteomes" id="UP000019151"/>
    </source>
</evidence>
<keyword evidence="1" id="KW-0732">Signal</keyword>
<dbReference type="FunCoup" id="W0RJF1">
    <property type="interactions" value="6"/>
</dbReference>
<dbReference type="STRING" id="861299.J421_2928"/>
<dbReference type="Pfam" id="PF08486">
    <property type="entry name" value="SpoIID"/>
    <property type="match status" value="1"/>
</dbReference>
<dbReference type="eggNOG" id="COG2385">
    <property type="taxonomic scope" value="Bacteria"/>
</dbReference>
<dbReference type="EMBL" id="CP007128">
    <property type="protein sequence ID" value="AHG90465.1"/>
    <property type="molecule type" value="Genomic_DNA"/>
</dbReference>
<organism evidence="3 4">
    <name type="scientific">Gemmatirosa kalamazoonensis</name>
    <dbReference type="NCBI Taxonomy" id="861299"/>
    <lineage>
        <taxon>Bacteria</taxon>
        <taxon>Pseudomonadati</taxon>
        <taxon>Gemmatimonadota</taxon>
        <taxon>Gemmatimonadia</taxon>
        <taxon>Gemmatimonadales</taxon>
        <taxon>Gemmatimonadaceae</taxon>
        <taxon>Gemmatirosa</taxon>
    </lineage>
</organism>
<dbReference type="KEGG" id="gba:J421_2928"/>
<dbReference type="PROSITE" id="PS51257">
    <property type="entry name" value="PROKAR_LIPOPROTEIN"/>
    <property type="match status" value="1"/>
</dbReference>
<evidence type="ECO:0000313" key="3">
    <source>
        <dbReference type="EMBL" id="AHG90465.1"/>
    </source>
</evidence>
<name>W0RJF1_9BACT</name>
<dbReference type="Proteomes" id="UP000019151">
    <property type="component" value="Chromosome"/>
</dbReference>
<dbReference type="HOGENOM" id="CLU_021203_3_1_0"/>
<sequence>MQWTRNVGRALTAATLGAVLAMACAQRAGPRASRPTPPRSSAGGEVAALLNGRVARVALATGATLPVFGGTGEWRVFGEDARSPLARVSGGMEWRVERRGLQLRAVGPDGATPWRDGPLVARATTSDGYLTFNGRRWRGELWAHATNAGIAVVNRVAVEDYLRGVVPLELDAPAPADAAALQAQAVAARSYVYSRLPEFEPRDVAIRQAALPYDLRATTSDQVYGGVDAERAAADRAVASTTGLVIRYAGAVVSAPYHSSCGGSTADPDELWQSENEPWLRRVSDRIPGTDRYYCDIAPRFRWTRTWDEATLRGVLDRYLRAGSGARVPVGAVRDVAVSSRTASGRVGVLSIATDGGRALLRGNDIRFAVRSVGGDILPSTYFSVDAERGADGRLARLTIRGNGNGHGVGMCQWGAVGRARAGQDFRAILRAYFPGATVERAE</sequence>
<dbReference type="InParanoid" id="W0RJF1"/>
<feature type="chain" id="PRO_5005714752" evidence="1">
    <location>
        <begin position="26"/>
        <end position="443"/>
    </location>
</feature>
<accession>W0RJF1</accession>
<gene>
    <name evidence="3" type="ORF">J421_2928</name>
</gene>
<dbReference type="OrthoDB" id="9773852at2"/>
<dbReference type="PATRIC" id="fig|861299.3.peg.2980"/>
<feature type="signal peptide" evidence="1">
    <location>
        <begin position="1"/>
        <end position="25"/>
    </location>
</feature>
<protein>
    <submittedName>
        <fullName evidence="3">SpoIID/LytB domain protein</fullName>
    </submittedName>
</protein>
<dbReference type="InterPro" id="IPR013486">
    <property type="entry name" value="SpoIID/LytB"/>
</dbReference>
<evidence type="ECO:0000259" key="2">
    <source>
        <dbReference type="Pfam" id="PF08486"/>
    </source>
</evidence>
<proteinExistence type="predicted"/>
<reference evidence="3 4" key="1">
    <citation type="journal article" date="2014" name="Genome Announc.">
        <title>Genome Sequence and Methylome of Soil Bacterium Gemmatirosa kalamazoonensis KBS708T, a Member of the Rarely Cultivated Gemmatimonadetes Phylum.</title>
        <authorList>
            <person name="Debruyn J.M."/>
            <person name="Radosevich M."/>
            <person name="Wommack K.E."/>
            <person name="Polson S.W."/>
            <person name="Hauser L.J."/>
            <person name="Fawaz M.N."/>
            <person name="Korlach J."/>
            <person name="Tsai Y.C."/>
        </authorList>
    </citation>
    <scope>NUCLEOTIDE SEQUENCE [LARGE SCALE GENOMIC DNA]</scope>
    <source>
        <strain evidence="3 4">KBS708</strain>
    </source>
</reference>
<feature type="domain" description="Sporulation stage II protein D amidase enhancer LytB N-terminal" evidence="2">
    <location>
        <begin position="148"/>
        <end position="248"/>
    </location>
</feature>
<dbReference type="NCBIfam" id="TIGR02669">
    <property type="entry name" value="SpoIID_LytB"/>
    <property type="match status" value="1"/>
</dbReference>
<dbReference type="InterPro" id="IPR013693">
    <property type="entry name" value="SpoIID/LytB_N"/>
</dbReference>